<dbReference type="RefSeq" id="WP_036718587.1">
    <property type="nucleotide sequence ID" value="NZ_JRKS01000018.1"/>
</dbReference>
<keyword evidence="1" id="KW-0732">Signal</keyword>
<evidence type="ECO:0000313" key="3">
    <source>
        <dbReference type="Proteomes" id="UP000029917"/>
    </source>
</evidence>
<evidence type="ECO:0000256" key="1">
    <source>
        <dbReference type="SAM" id="SignalP"/>
    </source>
</evidence>
<sequence length="145" mass="15020">MKTLTAACAVLILATAAHAEAPVTQTTEGSFDDVAAAVESAIINAGLVIDGTHQVGEMLARTKADVGGTKDLFTHATTFTFCSATASRQVMEADIANLQHCPYAVFVYETPDAPGKITVGHRAYADPAMAPVTELLDGIVADALN</sequence>
<feature type="signal peptide" evidence="1">
    <location>
        <begin position="1"/>
        <end position="19"/>
    </location>
</feature>
<dbReference type="OrthoDB" id="7363179at2"/>
<gene>
    <name evidence="2" type="ORF">IC63_07605</name>
</gene>
<organism evidence="2 3">
    <name type="scientific">Paracoccus sphaerophysae</name>
    <dbReference type="NCBI Taxonomy" id="690417"/>
    <lineage>
        <taxon>Bacteria</taxon>
        <taxon>Pseudomonadati</taxon>
        <taxon>Pseudomonadota</taxon>
        <taxon>Alphaproteobacteria</taxon>
        <taxon>Rhodobacterales</taxon>
        <taxon>Paracoccaceae</taxon>
        <taxon>Paracoccus</taxon>
    </lineage>
</organism>
<dbReference type="SUPFAM" id="SSF103247">
    <property type="entry name" value="TT1751-like"/>
    <property type="match status" value="1"/>
</dbReference>
<evidence type="ECO:0000313" key="2">
    <source>
        <dbReference type="EMBL" id="KGJ07627.1"/>
    </source>
</evidence>
<dbReference type="Proteomes" id="UP000029917">
    <property type="component" value="Unassembled WGS sequence"/>
</dbReference>
<feature type="chain" id="PRO_5001946157" description="DUF302 domain-containing protein" evidence="1">
    <location>
        <begin position="20"/>
        <end position="145"/>
    </location>
</feature>
<protein>
    <recommendedName>
        <fullName evidence="4">DUF302 domain-containing protein</fullName>
    </recommendedName>
</protein>
<dbReference type="EMBL" id="JRKS01000018">
    <property type="protein sequence ID" value="KGJ07627.1"/>
    <property type="molecule type" value="Genomic_DNA"/>
</dbReference>
<evidence type="ECO:0008006" key="4">
    <source>
        <dbReference type="Google" id="ProtNLM"/>
    </source>
</evidence>
<accession>A0A099FC37</accession>
<proteinExistence type="predicted"/>
<name>A0A099FC37_9RHOB</name>
<dbReference type="STRING" id="690417.IC63_07605"/>
<reference evidence="2 3" key="1">
    <citation type="submission" date="2014-09" db="EMBL/GenBank/DDBJ databases">
        <authorList>
            <person name="McGinnis J.M."/>
            <person name="Wolfgang W.J."/>
        </authorList>
    </citation>
    <scope>NUCLEOTIDE SEQUENCE [LARGE SCALE GENOMIC DNA]</scope>
    <source>
        <strain evidence="2 3">HAMBI 3106</strain>
    </source>
</reference>
<reference evidence="2 3" key="2">
    <citation type="submission" date="2014-10" db="EMBL/GenBank/DDBJ databases">
        <title>Paracoccus sanguinis sp. nov., isolated from clinical specimens of New York State patients.</title>
        <authorList>
            <person name="Mingle L.A."/>
            <person name="Cole J.A."/>
            <person name="Lapierre P."/>
            <person name="Musser K.A."/>
        </authorList>
    </citation>
    <scope>NUCLEOTIDE SEQUENCE [LARGE SCALE GENOMIC DNA]</scope>
    <source>
        <strain evidence="2 3">HAMBI 3106</strain>
    </source>
</reference>
<dbReference type="AlphaFoldDB" id="A0A099FC37"/>
<dbReference type="InterPro" id="IPR035923">
    <property type="entry name" value="TT1751-like_sf"/>
</dbReference>
<comment type="caution">
    <text evidence="2">The sequence shown here is derived from an EMBL/GenBank/DDBJ whole genome shotgun (WGS) entry which is preliminary data.</text>
</comment>
<dbReference type="Gene3D" id="3.30.310.70">
    <property type="entry name" value="TT1751-like domain"/>
    <property type="match status" value="1"/>
</dbReference>
<keyword evidence="3" id="KW-1185">Reference proteome</keyword>